<dbReference type="EMBL" id="JBEPMN010000017">
    <property type="protein sequence ID" value="MET3663003.1"/>
    <property type="molecule type" value="Genomic_DNA"/>
</dbReference>
<feature type="domain" description="DUF6969" evidence="1">
    <location>
        <begin position="9"/>
        <end position="191"/>
    </location>
</feature>
<evidence type="ECO:0000313" key="3">
    <source>
        <dbReference type="Proteomes" id="UP001549143"/>
    </source>
</evidence>
<dbReference type="Proteomes" id="UP001549143">
    <property type="component" value="Unassembled WGS sequence"/>
</dbReference>
<sequence>MSSEEDKRRASQEIAYCEHILAKSGTSVLNRVLPSQGLVTWKHYPEPEVFDPAHGAQWYYHCHDNSAEVGEHGHFHCFVRPDGRESAPCHLIAIGVDARSRLTRLFTVNQWVVGGSWRDAATANALLDRFNVELATPDYLVNRWLTAVVSRYEDDIARLNVERDEKLAATGRPLTEVLEDRSIEVLSQLRISA</sequence>
<reference evidence="2 3" key="1">
    <citation type="submission" date="2024-06" db="EMBL/GenBank/DDBJ databases">
        <title>Genomic Encyclopedia of Type Strains, Phase IV (KMG-IV): sequencing the most valuable type-strain genomes for metagenomic binning, comparative biology and taxonomic classification.</title>
        <authorList>
            <person name="Goeker M."/>
        </authorList>
    </citation>
    <scope>NUCLEOTIDE SEQUENCE [LARGE SCALE GENOMIC DNA]</scope>
    <source>
        <strain evidence="2 3">DSM 19730</strain>
    </source>
</reference>
<evidence type="ECO:0000313" key="2">
    <source>
        <dbReference type="EMBL" id="MET3663003.1"/>
    </source>
</evidence>
<dbReference type="InterPro" id="IPR054242">
    <property type="entry name" value="DUF6969"/>
</dbReference>
<name>A0ABV2KSH7_9HYPH</name>
<organism evidence="2 3">
    <name type="scientific">Aquamicrobium ahrensii</name>
    <dbReference type="NCBI Taxonomy" id="469551"/>
    <lineage>
        <taxon>Bacteria</taxon>
        <taxon>Pseudomonadati</taxon>
        <taxon>Pseudomonadota</taxon>
        <taxon>Alphaproteobacteria</taxon>
        <taxon>Hyphomicrobiales</taxon>
        <taxon>Phyllobacteriaceae</taxon>
        <taxon>Aquamicrobium</taxon>
    </lineage>
</organism>
<dbReference type="RefSeq" id="WP_354152836.1">
    <property type="nucleotide sequence ID" value="NZ_JBEPMN010000017.1"/>
</dbReference>
<protein>
    <recommendedName>
        <fullName evidence="1">DUF6969 domain-containing protein</fullName>
    </recommendedName>
</protein>
<accession>A0ABV2KSH7</accession>
<dbReference type="Pfam" id="PF22308">
    <property type="entry name" value="DUF6969"/>
    <property type="match status" value="1"/>
</dbReference>
<proteinExistence type="predicted"/>
<comment type="caution">
    <text evidence="2">The sequence shown here is derived from an EMBL/GenBank/DDBJ whole genome shotgun (WGS) entry which is preliminary data.</text>
</comment>
<gene>
    <name evidence="2" type="ORF">ABID44_003356</name>
</gene>
<evidence type="ECO:0000259" key="1">
    <source>
        <dbReference type="Pfam" id="PF22308"/>
    </source>
</evidence>
<keyword evidence="3" id="KW-1185">Reference proteome</keyword>